<keyword evidence="3" id="KW-1185">Reference proteome</keyword>
<evidence type="ECO:0000313" key="2">
    <source>
        <dbReference type="EMBL" id="PON93719.1"/>
    </source>
</evidence>
<name>A0A2P5F7I5_TREOI</name>
<reference evidence="3" key="1">
    <citation type="submission" date="2016-06" db="EMBL/GenBank/DDBJ databases">
        <title>Parallel loss of symbiosis genes in relatives of nitrogen-fixing non-legume Parasponia.</title>
        <authorList>
            <person name="Van Velzen R."/>
            <person name="Holmer R."/>
            <person name="Bu F."/>
            <person name="Rutten L."/>
            <person name="Van Zeijl A."/>
            <person name="Liu W."/>
            <person name="Santuari L."/>
            <person name="Cao Q."/>
            <person name="Sharma T."/>
            <person name="Shen D."/>
            <person name="Roswanjaya Y."/>
            <person name="Wardhani T."/>
            <person name="Kalhor M.S."/>
            <person name="Jansen J."/>
            <person name="Van den Hoogen J."/>
            <person name="Gungor B."/>
            <person name="Hartog M."/>
            <person name="Hontelez J."/>
            <person name="Verver J."/>
            <person name="Yang W.-C."/>
            <person name="Schijlen E."/>
            <person name="Repin R."/>
            <person name="Schilthuizen M."/>
            <person name="Schranz E."/>
            <person name="Heidstra R."/>
            <person name="Miyata K."/>
            <person name="Fedorova E."/>
            <person name="Kohlen W."/>
            <person name="Bisseling T."/>
            <person name="Smit S."/>
            <person name="Geurts R."/>
        </authorList>
    </citation>
    <scope>NUCLEOTIDE SEQUENCE [LARGE SCALE GENOMIC DNA]</scope>
    <source>
        <strain evidence="3">cv. RG33-2</strain>
    </source>
</reference>
<proteinExistence type="predicted"/>
<accession>A0A2P5F7I5</accession>
<gene>
    <name evidence="2" type="ORF">TorRG33x02_104220</name>
</gene>
<feature type="region of interest" description="Disordered" evidence="1">
    <location>
        <begin position="29"/>
        <end position="61"/>
    </location>
</feature>
<evidence type="ECO:0000313" key="3">
    <source>
        <dbReference type="Proteomes" id="UP000237000"/>
    </source>
</evidence>
<organism evidence="2 3">
    <name type="scientific">Trema orientale</name>
    <name type="common">Charcoal tree</name>
    <name type="synonym">Celtis orientalis</name>
    <dbReference type="NCBI Taxonomy" id="63057"/>
    <lineage>
        <taxon>Eukaryota</taxon>
        <taxon>Viridiplantae</taxon>
        <taxon>Streptophyta</taxon>
        <taxon>Embryophyta</taxon>
        <taxon>Tracheophyta</taxon>
        <taxon>Spermatophyta</taxon>
        <taxon>Magnoliopsida</taxon>
        <taxon>eudicotyledons</taxon>
        <taxon>Gunneridae</taxon>
        <taxon>Pentapetalae</taxon>
        <taxon>rosids</taxon>
        <taxon>fabids</taxon>
        <taxon>Rosales</taxon>
        <taxon>Cannabaceae</taxon>
        <taxon>Trema</taxon>
    </lineage>
</organism>
<dbReference type="EMBL" id="JXTC01000056">
    <property type="protein sequence ID" value="PON93719.1"/>
    <property type="molecule type" value="Genomic_DNA"/>
</dbReference>
<sequence>MIWHGRVGCDLWCTWRGLKASDGFSKILRPRWGPSGDDVDRRPQLGSQGPRREEEATRTGW</sequence>
<feature type="compositionally biased region" description="Basic and acidic residues" evidence="1">
    <location>
        <begin position="50"/>
        <end position="61"/>
    </location>
</feature>
<dbReference type="AlphaFoldDB" id="A0A2P5F7I5"/>
<protein>
    <submittedName>
        <fullName evidence="2">Uncharacterized protein</fullName>
    </submittedName>
</protein>
<evidence type="ECO:0000256" key="1">
    <source>
        <dbReference type="SAM" id="MobiDB-lite"/>
    </source>
</evidence>
<comment type="caution">
    <text evidence="2">The sequence shown here is derived from an EMBL/GenBank/DDBJ whole genome shotgun (WGS) entry which is preliminary data.</text>
</comment>
<dbReference type="InParanoid" id="A0A2P5F7I5"/>
<dbReference type="Proteomes" id="UP000237000">
    <property type="component" value="Unassembled WGS sequence"/>
</dbReference>